<dbReference type="AlphaFoldDB" id="A0A1C5GYQ6"/>
<name>A0A1C5GYQ6_9ACTN</name>
<sequence length="44" mass="4596">MMTLRYHDLVASMPASSPMRDADGRPTVVVGRPSRSGCAGFTGG</sequence>
<dbReference type="EMBL" id="LT607750">
    <property type="protein sequence ID" value="SCG38894.1"/>
    <property type="molecule type" value="Genomic_DNA"/>
</dbReference>
<accession>A0A1C5GYQ6</accession>
<gene>
    <name evidence="2" type="ORF">GA0070609_0644</name>
</gene>
<evidence type="ECO:0000313" key="3">
    <source>
        <dbReference type="Proteomes" id="UP000198217"/>
    </source>
</evidence>
<evidence type="ECO:0000313" key="2">
    <source>
        <dbReference type="EMBL" id="SCG38894.1"/>
    </source>
</evidence>
<keyword evidence="3" id="KW-1185">Reference proteome</keyword>
<feature type="region of interest" description="Disordered" evidence="1">
    <location>
        <begin position="14"/>
        <end position="44"/>
    </location>
</feature>
<protein>
    <submittedName>
        <fullName evidence="2">Uncharacterized protein</fullName>
    </submittedName>
</protein>
<reference evidence="2" key="1">
    <citation type="submission" date="2016-06" db="EMBL/GenBank/DDBJ databases">
        <authorList>
            <person name="Kjaerup R.B."/>
            <person name="Dalgaard T.S."/>
            <person name="Juul-Madsen H.R."/>
        </authorList>
    </citation>
    <scope>NUCLEOTIDE SEQUENCE [LARGE SCALE GENOMIC DNA]</scope>
    <source>
        <strain evidence="2">DSM 43904</strain>
    </source>
</reference>
<organism evidence="2 3">
    <name type="scientific">Micromonospora echinaurantiaca</name>
    <dbReference type="NCBI Taxonomy" id="47857"/>
    <lineage>
        <taxon>Bacteria</taxon>
        <taxon>Bacillati</taxon>
        <taxon>Actinomycetota</taxon>
        <taxon>Actinomycetes</taxon>
        <taxon>Micromonosporales</taxon>
        <taxon>Micromonosporaceae</taxon>
        <taxon>Micromonospora</taxon>
    </lineage>
</organism>
<dbReference type="Proteomes" id="UP000198217">
    <property type="component" value="Chromosome I"/>
</dbReference>
<evidence type="ECO:0000256" key="1">
    <source>
        <dbReference type="SAM" id="MobiDB-lite"/>
    </source>
</evidence>
<proteinExistence type="predicted"/>